<evidence type="ECO:0000313" key="3">
    <source>
        <dbReference type="EMBL" id="RXG20488.1"/>
    </source>
</evidence>
<protein>
    <submittedName>
        <fullName evidence="3">Uncharacterized protein</fullName>
    </submittedName>
</protein>
<feature type="compositionally biased region" description="Basic and acidic residues" evidence="1">
    <location>
        <begin position="44"/>
        <end position="55"/>
    </location>
</feature>
<reference evidence="3 4" key="1">
    <citation type="submission" date="2018-07" db="EMBL/GenBank/DDBJ databases">
        <title>Leeuwenhoekiella genomics.</title>
        <authorList>
            <person name="Tahon G."/>
            <person name="Willems A."/>
        </authorList>
    </citation>
    <scope>NUCLEOTIDE SEQUENCE [LARGE SCALE GENOMIC DNA]</scope>
    <source>
        <strain evidence="3 4">LMG 22550</strain>
    </source>
</reference>
<accession>A0A4Q0P383</accession>
<evidence type="ECO:0000256" key="2">
    <source>
        <dbReference type="SAM" id="Phobius"/>
    </source>
</evidence>
<organism evidence="3 4">
    <name type="scientific">Leeuwenhoekiella aequorea</name>
    <dbReference type="NCBI Taxonomy" id="283736"/>
    <lineage>
        <taxon>Bacteria</taxon>
        <taxon>Pseudomonadati</taxon>
        <taxon>Bacteroidota</taxon>
        <taxon>Flavobacteriia</taxon>
        <taxon>Flavobacteriales</taxon>
        <taxon>Flavobacteriaceae</taxon>
        <taxon>Leeuwenhoekiella</taxon>
    </lineage>
</organism>
<feature type="transmembrane region" description="Helical" evidence="2">
    <location>
        <begin position="12"/>
        <end position="29"/>
    </location>
</feature>
<evidence type="ECO:0000256" key="1">
    <source>
        <dbReference type="SAM" id="MobiDB-lite"/>
    </source>
</evidence>
<keyword evidence="2" id="KW-1133">Transmembrane helix</keyword>
<keyword evidence="2" id="KW-0472">Membrane</keyword>
<keyword evidence="2" id="KW-0812">Transmembrane</keyword>
<dbReference type="Proteomes" id="UP000289238">
    <property type="component" value="Unassembled WGS sequence"/>
</dbReference>
<name>A0A4Q0P383_9FLAO</name>
<feature type="compositionally biased region" description="Basic residues" evidence="1">
    <location>
        <begin position="31"/>
        <end position="43"/>
    </location>
</feature>
<dbReference type="EMBL" id="QOVM01000008">
    <property type="protein sequence ID" value="RXG20488.1"/>
    <property type="molecule type" value="Genomic_DNA"/>
</dbReference>
<dbReference type="AlphaFoldDB" id="A0A4Q0P383"/>
<comment type="caution">
    <text evidence="3">The sequence shown here is derived from an EMBL/GenBank/DDBJ whole genome shotgun (WGS) entry which is preliminary data.</text>
</comment>
<evidence type="ECO:0000313" key="4">
    <source>
        <dbReference type="Proteomes" id="UP000289238"/>
    </source>
</evidence>
<keyword evidence="4" id="KW-1185">Reference proteome</keyword>
<feature type="region of interest" description="Disordered" evidence="1">
    <location>
        <begin position="31"/>
        <end position="63"/>
    </location>
</feature>
<sequence>MLDFIPENLQTILIVVVLALLFLAVMKNNKRNQSKMRDRKRRSFRADYFERKNQRDQGNNSSN</sequence>
<proteinExistence type="predicted"/>
<gene>
    <name evidence="3" type="ORF">DSM00_3038</name>
</gene>